<evidence type="ECO:0000313" key="1">
    <source>
        <dbReference type="EMBL" id="MEH2553071.1"/>
    </source>
</evidence>
<reference evidence="1 2" key="1">
    <citation type="submission" date="2024-02" db="EMBL/GenBank/DDBJ databases">
        <title>Adaptive strategies in a cosmopolitan and abundant soil bacterium.</title>
        <authorList>
            <person name="Carini P."/>
        </authorList>
    </citation>
    <scope>NUCLEOTIDE SEQUENCE [LARGE SCALE GENOMIC DNA]</scope>
    <source>
        <strain evidence="1 2">AZCC 1608</strain>
    </source>
</reference>
<comment type="caution">
    <text evidence="1">The sequence shown here is derived from an EMBL/GenBank/DDBJ whole genome shotgun (WGS) entry which is preliminary data.</text>
</comment>
<keyword evidence="2" id="KW-1185">Reference proteome</keyword>
<dbReference type="EMBL" id="JAZHRV010000001">
    <property type="protein sequence ID" value="MEH2553071.1"/>
    <property type="molecule type" value="Genomic_DNA"/>
</dbReference>
<gene>
    <name evidence="1" type="ORF">V1286_000600</name>
</gene>
<evidence type="ECO:0000313" key="2">
    <source>
        <dbReference type="Proteomes" id="UP001364224"/>
    </source>
</evidence>
<accession>A0ABU8B4R0</accession>
<dbReference type="Proteomes" id="UP001364224">
    <property type="component" value="Unassembled WGS sequence"/>
</dbReference>
<sequence>MANSSLIETLRGTAAANRFQIATLIESLSRSVELLTVDIEHEETRAGVRDLSEPAYPVLARSLRSRRDNIQATLASLGAVVHASEAA</sequence>
<name>A0ABU8B4R0_9BRAD</name>
<organism evidence="1 2">
    <name type="scientific">Bradyrhizobium algeriense</name>
    <dbReference type="NCBI Taxonomy" id="634784"/>
    <lineage>
        <taxon>Bacteria</taxon>
        <taxon>Pseudomonadati</taxon>
        <taxon>Pseudomonadota</taxon>
        <taxon>Alphaproteobacteria</taxon>
        <taxon>Hyphomicrobiales</taxon>
        <taxon>Nitrobacteraceae</taxon>
        <taxon>Bradyrhizobium</taxon>
    </lineage>
</organism>
<protein>
    <submittedName>
        <fullName evidence="1">Uncharacterized protein</fullName>
    </submittedName>
</protein>
<proteinExistence type="predicted"/>